<keyword evidence="2" id="KW-0812">Transmembrane</keyword>
<feature type="transmembrane region" description="Helical" evidence="2">
    <location>
        <begin position="15"/>
        <end position="34"/>
    </location>
</feature>
<accession>A0A9P5YB47</accession>
<feature type="compositionally biased region" description="Basic residues" evidence="1">
    <location>
        <begin position="36"/>
        <end position="56"/>
    </location>
</feature>
<sequence>MLLGPERCGTAAQSAHPRTFHLFILILNFFQIGLQRQKKGKKKPPPRHRGKTQQVR</sequence>
<proteinExistence type="predicted"/>
<gene>
    <name evidence="3" type="ORF">BDZ94DRAFT_1253909</name>
</gene>
<name>A0A9P5YB47_9AGAR</name>
<evidence type="ECO:0000256" key="2">
    <source>
        <dbReference type="SAM" id="Phobius"/>
    </source>
</evidence>
<protein>
    <submittedName>
        <fullName evidence="3">Uncharacterized protein</fullName>
    </submittedName>
</protein>
<keyword evidence="2" id="KW-1133">Transmembrane helix</keyword>
<keyword evidence="4" id="KW-1185">Reference proteome</keyword>
<evidence type="ECO:0000313" key="3">
    <source>
        <dbReference type="EMBL" id="KAF9465480.1"/>
    </source>
</evidence>
<comment type="caution">
    <text evidence="3">The sequence shown here is derived from an EMBL/GenBank/DDBJ whole genome shotgun (WGS) entry which is preliminary data.</text>
</comment>
<keyword evidence="2" id="KW-0472">Membrane</keyword>
<dbReference type="AlphaFoldDB" id="A0A9P5YB47"/>
<dbReference type="EMBL" id="MU150247">
    <property type="protein sequence ID" value="KAF9465480.1"/>
    <property type="molecule type" value="Genomic_DNA"/>
</dbReference>
<reference evidence="3" key="1">
    <citation type="submission" date="2020-11" db="EMBL/GenBank/DDBJ databases">
        <authorList>
            <consortium name="DOE Joint Genome Institute"/>
            <person name="Ahrendt S."/>
            <person name="Riley R."/>
            <person name="Andreopoulos W."/>
            <person name="Labutti K."/>
            <person name="Pangilinan J."/>
            <person name="Ruiz-Duenas F.J."/>
            <person name="Barrasa J.M."/>
            <person name="Sanchez-Garcia M."/>
            <person name="Camarero S."/>
            <person name="Miyauchi S."/>
            <person name="Serrano A."/>
            <person name="Linde D."/>
            <person name="Babiker R."/>
            <person name="Drula E."/>
            <person name="Ayuso-Fernandez I."/>
            <person name="Pacheco R."/>
            <person name="Padilla G."/>
            <person name="Ferreira P."/>
            <person name="Barriuso J."/>
            <person name="Kellner H."/>
            <person name="Castanera R."/>
            <person name="Alfaro M."/>
            <person name="Ramirez L."/>
            <person name="Pisabarro A.G."/>
            <person name="Kuo A."/>
            <person name="Tritt A."/>
            <person name="Lipzen A."/>
            <person name="He G."/>
            <person name="Yan M."/>
            <person name="Ng V."/>
            <person name="Cullen D."/>
            <person name="Martin F."/>
            <person name="Rosso M.-N."/>
            <person name="Henrissat B."/>
            <person name="Hibbett D."/>
            <person name="Martinez A.T."/>
            <person name="Grigoriev I.V."/>
        </authorList>
    </citation>
    <scope>NUCLEOTIDE SEQUENCE</scope>
    <source>
        <strain evidence="3">CBS 247.69</strain>
    </source>
</reference>
<evidence type="ECO:0000256" key="1">
    <source>
        <dbReference type="SAM" id="MobiDB-lite"/>
    </source>
</evidence>
<feature type="region of interest" description="Disordered" evidence="1">
    <location>
        <begin position="35"/>
        <end position="56"/>
    </location>
</feature>
<evidence type="ECO:0000313" key="4">
    <source>
        <dbReference type="Proteomes" id="UP000807353"/>
    </source>
</evidence>
<dbReference type="Proteomes" id="UP000807353">
    <property type="component" value="Unassembled WGS sequence"/>
</dbReference>
<organism evidence="3 4">
    <name type="scientific">Collybia nuda</name>
    <dbReference type="NCBI Taxonomy" id="64659"/>
    <lineage>
        <taxon>Eukaryota</taxon>
        <taxon>Fungi</taxon>
        <taxon>Dikarya</taxon>
        <taxon>Basidiomycota</taxon>
        <taxon>Agaricomycotina</taxon>
        <taxon>Agaricomycetes</taxon>
        <taxon>Agaricomycetidae</taxon>
        <taxon>Agaricales</taxon>
        <taxon>Tricholomatineae</taxon>
        <taxon>Clitocybaceae</taxon>
        <taxon>Collybia</taxon>
    </lineage>
</organism>